<evidence type="ECO:0000313" key="9">
    <source>
        <dbReference type="Proteomes" id="UP000509367"/>
    </source>
</evidence>
<gene>
    <name evidence="8" type="primary">modA</name>
    <name evidence="8" type="ORF">HTY61_18730</name>
</gene>
<dbReference type="SUPFAM" id="SSF53850">
    <property type="entry name" value="Periplasmic binding protein-like II"/>
    <property type="match status" value="1"/>
</dbReference>
<dbReference type="NCBIfam" id="TIGR01256">
    <property type="entry name" value="modA"/>
    <property type="match status" value="1"/>
</dbReference>
<evidence type="ECO:0000256" key="4">
    <source>
        <dbReference type="ARBA" id="ARBA00022729"/>
    </source>
</evidence>
<dbReference type="Pfam" id="PF13531">
    <property type="entry name" value="SBP_bac_11"/>
    <property type="match status" value="1"/>
</dbReference>
<sequence>MMKVDLNMAAIARSLVLAMALLAAPQAGAETVCGDEPLTVFAAASLADAVGEIATAYESKTGCTAAVSTAGTSTLARQIAVGAPADIFLSANRDWVAWLREEAPTRLAGSPRTFARNALVIVSRPDTSAETGIAALLSTRFAMGDPGHVPAGIYAKAALSSLGLWDDIARNAVFTENVRVALALAARGDVGAAIVYATDATMESTLAVAHAFNPSSHPEIAYEAVLLTDGGAAGQAFLDLLSGSEGQAILARFGFLPGDEPGNG</sequence>
<keyword evidence="3 6" id="KW-0479">Metal-binding</keyword>
<evidence type="ECO:0000256" key="7">
    <source>
        <dbReference type="SAM" id="SignalP"/>
    </source>
</evidence>
<evidence type="ECO:0000256" key="3">
    <source>
        <dbReference type="ARBA" id="ARBA00022723"/>
    </source>
</evidence>
<dbReference type="GO" id="GO:0046872">
    <property type="term" value="F:metal ion binding"/>
    <property type="evidence" value="ECO:0007669"/>
    <property type="project" value="UniProtKB-KW"/>
</dbReference>
<dbReference type="GO" id="GO:1901359">
    <property type="term" value="F:tungstate binding"/>
    <property type="evidence" value="ECO:0007669"/>
    <property type="project" value="UniProtKB-ARBA"/>
</dbReference>
<feature type="chain" id="PRO_5026840856" evidence="7">
    <location>
        <begin position="30"/>
        <end position="264"/>
    </location>
</feature>
<accession>A0A6N1VMX0</accession>
<organism evidence="8 9">
    <name type="scientific">Oricola thermophila</name>
    <dbReference type="NCBI Taxonomy" id="2742145"/>
    <lineage>
        <taxon>Bacteria</taxon>
        <taxon>Pseudomonadati</taxon>
        <taxon>Pseudomonadota</taxon>
        <taxon>Alphaproteobacteria</taxon>
        <taxon>Hyphomicrobiales</taxon>
        <taxon>Ahrensiaceae</taxon>
        <taxon>Oricola</taxon>
    </lineage>
</organism>
<dbReference type="PIRSF" id="PIRSF004846">
    <property type="entry name" value="ModA"/>
    <property type="match status" value="1"/>
</dbReference>
<dbReference type="InterPro" id="IPR005950">
    <property type="entry name" value="ModA"/>
</dbReference>
<dbReference type="KEGG" id="orm:HTY61_18730"/>
<dbReference type="PANTHER" id="PTHR30632">
    <property type="entry name" value="MOLYBDATE-BINDING PERIPLASMIC PROTEIN"/>
    <property type="match status" value="1"/>
</dbReference>
<keyword evidence="9" id="KW-1185">Reference proteome</keyword>
<dbReference type="GO" id="GO:0015689">
    <property type="term" value="P:molybdate ion transport"/>
    <property type="evidence" value="ECO:0007669"/>
    <property type="project" value="InterPro"/>
</dbReference>
<dbReference type="PANTHER" id="PTHR30632:SF0">
    <property type="entry name" value="SULFATE-BINDING PROTEIN"/>
    <property type="match status" value="1"/>
</dbReference>
<evidence type="ECO:0000256" key="1">
    <source>
        <dbReference type="ARBA" id="ARBA00009175"/>
    </source>
</evidence>
<dbReference type="AlphaFoldDB" id="A0A6N1VMX0"/>
<dbReference type="EMBL" id="CP054836">
    <property type="protein sequence ID" value="QKV20337.1"/>
    <property type="molecule type" value="Genomic_DNA"/>
</dbReference>
<proteinExistence type="inferred from homology"/>
<feature type="binding site" evidence="6">
    <location>
        <position position="45"/>
    </location>
    <ligand>
        <name>molybdate</name>
        <dbReference type="ChEBI" id="CHEBI:36264"/>
    </ligand>
</feature>
<protein>
    <submittedName>
        <fullName evidence="8">Molybdate ABC transporter substrate-binding protein</fullName>
    </submittedName>
</protein>
<evidence type="ECO:0000313" key="8">
    <source>
        <dbReference type="EMBL" id="QKV20337.1"/>
    </source>
</evidence>
<comment type="subunit">
    <text evidence="5">The complex is composed of two ATP-binding proteins (ModC), two transmembrane proteins (ModB) and a solute-binding protein (ModA).</text>
</comment>
<feature type="signal peptide" evidence="7">
    <location>
        <begin position="1"/>
        <end position="29"/>
    </location>
</feature>
<dbReference type="Gene3D" id="3.40.190.10">
    <property type="entry name" value="Periplasmic binding protein-like II"/>
    <property type="match status" value="2"/>
</dbReference>
<keyword evidence="4 7" id="KW-0732">Signal</keyword>
<dbReference type="RefSeq" id="WP_175278228.1">
    <property type="nucleotide sequence ID" value="NZ_CP054836.1"/>
</dbReference>
<evidence type="ECO:0000256" key="2">
    <source>
        <dbReference type="ARBA" id="ARBA00022505"/>
    </source>
</evidence>
<dbReference type="Proteomes" id="UP000509367">
    <property type="component" value="Chromosome"/>
</dbReference>
<feature type="binding site" evidence="6">
    <location>
        <position position="72"/>
    </location>
    <ligand>
        <name>molybdate</name>
        <dbReference type="ChEBI" id="CHEBI:36264"/>
    </ligand>
</feature>
<dbReference type="InterPro" id="IPR050682">
    <property type="entry name" value="ModA/WtpA"/>
</dbReference>
<feature type="binding site" evidence="6">
    <location>
        <position position="196"/>
    </location>
    <ligand>
        <name>molybdate</name>
        <dbReference type="ChEBI" id="CHEBI:36264"/>
    </ligand>
</feature>
<dbReference type="FunFam" id="3.40.190.10:FF:000035">
    <property type="entry name" value="Molybdate ABC transporter substrate-binding protein"/>
    <property type="match status" value="1"/>
</dbReference>
<feature type="binding site" evidence="6">
    <location>
        <position position="178"/>
    </location>
    <ligand>
        <name>molybdate</name>
        <dbReference type="ChEBI" id="CHEBI:36264"/>
    </ligand>
</feature>
<feature type="binding site" evidence="6">
    <location>
        <position position="151"/>
    </location>
    <ligand>
        <name>molybdate</name>
        <dbReference type="ChEBI" id="CHEBI:36264"/>
    </ligand>
</feature>
<evidence type="ECO:0000256" key="6">
    <source>
        <dbReference type="PIRSR" id="PIRSR004846-1"/>
    </source>
</evidence>
<comment type="similarity">
    <text evidence="1">Belongs to the bacterial solute-binding protein ModA family.</text>
</comment>
<reference evidence="8 9" key="1">
    <citation type="submission" date="2020-06" db="EMBL/GenBank/DDBJ databases">
        <title>Oricola thermophila sp. nov. isolated from a tidal sediments.</title>
        <authorList>
            <person name="Kwon K.K."/>
            <person name="Yang S.-H."/>
            <person name="Park M.-J."/>
        </authorList>
    </citation>
    <scope>NUCLEOTIDE SEQUENCE [LARGE SCALE GENOMIC DNA]</scope>
    <source>
        <strain evidence="8 9">MEBiC13590</strain>
    </source>
</reference>
<evidence type="ECO:0000256" key="5">
    <source>
        <dbReference type="ARBA" id="ARBA00062515"/>
    </source>
</evidence>
<name>A0A6N1VMX0_9HYPH</name>
<keyword evidence="2 6" id="KW-0500">Molybdenum</keyword>
<dbReference type="GO" id="GO:0030973">
    <property type="term" value="F:molybdate ion binding"/>
    <property type="evidence" value="ECO:0007669"/>
    <property type="project" value="TreeGrafter"/>
</dbReference>